<dbReference type="EMBL" id="CP019640">
    <property type="protein sequence ID" value="AQQ53016.1"/>
    <property type="molecule type" value="Genomic_DNA"/>
</dbReference>
<comment type="function">
    <text evidence="7">Catalyzes a trans-dehydration via an enolate intermediate.</text>
</comment>
<dbReference type="GO" id="GO:0019631">
    <property type="term" value="P:quinate catabolic process"/>
    <property type="evidence" value="ECO:0007669"/>
    <property type="project" value="TreeGrafter"/>
</dbReference>
<evidence type="ECO:0000256" key="9">
    <source>
        <dbReference type="PIRSR" id="PIRSR001399-2"/>
    </source>
</evidence>
<feature type="binding site" evidence="7 9">
    <location>
        <position position="74"/>
    </location>
    <ligand>
        <name>substrate</name>
    </ligand>
</feature>
<comment type="catalytic activity">
    <reaction evidence="1 7">
        <text>3-dehydroquinate = 3-dehydroshikimate + H2O</text>
        <dbReference type="Rhea" id="RHEA:21096"/>
        <dbReference type="ChEBI" id="CHEBI:15377"/>
        <dbReference type="ChEBI" id="CHEBI:16630"/>
        <dbReference type="ChEBI" id="CHEBI:32364"/>
        <dbReference type="EC" id="4.2.1.10"/>
    </reaction>
</comment>
<organism evidence="11 12">
    <name type="scientific">Planococcus lenghuensis</name>
    <dbReference type="NCBI Taxonomy" id="2213202"/>
    <lineage>
        <taxon>Bacteria</taxon>
        <taxon>Bacillati</taxon>
        <taxon>Bacillota</taxon>
        <taxon>Bacilli</taxon>
        <taxon>Bacillales</taxon>
        <taxon>Caryophanaceae</taxon>
        <taxon>Planococcus</taxon>
    </lineage>
</organism>
<sequence length="148" mass="16356">MRILCLNGPNLNRLGKREKEAYGTFTLAELEQDLKAVAETAGVTLECRQSNHEGELIDWIHGAEDEEMAGIILNAGAYTHTSVAIRDAIASVKVPVIEVHISNIHAREEFRHHSYIAPVAAGQIAGFGQDVYELALHAFILKRKREQG</sequence>
<dbReference type="NCBIfam" id="NF003806">
    <property type="entry name" value="PRK05395.1-3"/>
    <property type="match status" value="1"/>
</dbReference>
<dbReference type="PIRSF" id="PIRSF001399">
    <property type="entry name" value="DHquinase_II"/>
    <property type="match status" value="1"/>
</dbReference>
<dbReference type="NCBIfam" id="TIGR01088">
    <property type="entry name" value="aroQ"/>
    <property type="match status" value="1"/>
</dbReference>
<keyword evidence="12" id="KW-1185">Reference proteome</keyword>
<evidence type="ECO:0000313" key="12">
    <source>
        <dbReference type="Proteomes" id="UP000188184"/>
    </source>
</evidence>
<feature type="binding site" evidence="7 9">
    <location>
        <position position="111"/>
    </location>
    <ligand>
        <name>substrate</name>
    </ligand>
</feature>
<feature type="binding site" evidence="7 9">
    <location>
        <position position="87"/>
    </location>
    <ligand>
        <name>substrate</name>
    </ligand>
</feature>
<reference evidence="11 12" key="1">
    <citation type="submission" date="2017-02" db="EMBL/GenBank/DDBJ databases">
        <title>The complete genomic sequence of a novel cold adapted crude oil-degrading bacterium Planococcus qaidamina Y42.</title>
        <authorList>
            <person name="Yang R."/>
        </authorList>
    </citation>
    <scope>NUCLEOTIDE SEQUENCE [LARGE SCALE GENOMIC DNA]</scope>
    <source>
        <strain evidence="11 12">Y42</strain>
    </source>
</reference>
<feature type="active site" description="Proton acceptor" evidence="7 8">
    <location>
        <position position="22"/>
    </location>
</feature>
<evidence type="ECO:0000256" key="7">
    <source>
        <dbReference type="HAMAP-Rule" id="MF_00169"/>
    </source>
</evidence>
<feature type="active site" description="Proton donor" evidence="7 8">
    <location>
        <position position="100"/>
    </location>
</feature>
<dbReference type="EC" id="4.2.1.10" evidence="5 7"/>
<keyword evidence="7" id="KW-0057">Aromatic amino acid biosynthesis</keyword>
<dbReference type="Gene3D" id="3.40.50.9100">
    <property type="entry name" value="Dehydroquinase, class II"/>
    <property type="match status" value="1"/>
</dbReference>
<dbReference type="PROSITE" id="PS01029">
    <property type="entry name" value="DEHYDROQUINASE_II"/>
    <property type="match status" value="1"/>
</dbReference>
<comment type="similarity">
    <text evidence="3 7">Belongs to the type-II 3-dehydroquinase family.</text>
</comment>
<dbReference type="PANTHER" id="PTHR21272">
    <property type="entry name" value="CATABOLIC 3-DEHYDROQUINASE"/>
    <property type="match status" value="1"/>
</dbReference>
<dbReference type="PANTHER" id="PTHR21272:SF3">
    <property type="entry name" value="CATABOLIC 3-DEHYDROQUINASE"/>
    <property type="match status" value="1"/>
</dbReference>
<proteinExistence type="inferred from homology"/>
<evidence type="ECO:0000256" key="6">
    <source>
        <dbReference type="ARBA" id="ARBA00023239"/>
    </source>
</evidence>
<dbReference type="GO" id="GO:0008652">
    <property type="term" value="P:amino acid biosynthetic process"/>
    <property type="evidence" value="ECO:0007669"/>
    <property type="project" value="UniProtKB-KW"/>
</dbReference>
<dbReference type="GO" id="GO:0003855">
    <property type="term" value="F:3-dehydroquinate dehydratase activity"/>
    <property type="evidence" value="ECO:0007669"/>
    <property type="project" value="UniProtKB-UniRule"/>
</dbReference>
<dbReference type="GO" id="GO:0009423">
    <property type="term" value="P:chorismate biosynthetic process"/>
    <property type="evidence" value="ECO:0007669"/>
    <property type="project" value="UniProtKB-UniRule"/>
</dbReference>
<dbReference type="RefSeq" id="WP_077588898.1">
    <property type="nucleotide sequence ID" value="NZ_CP019640.1"/>
</dbReference>
<gene>
    <name evidence="7" type="primary">aroQ</name>
    <name evidence="11" type="ORF">B0X71_07870</name>
</gene>
<dbReference type="InterPro" id="IPR001874">
    <property type="entry name" value="DHquinase_II"/>
</dbReference>
<dbReference type="InterPro" id="IPR018509">
    <property type="entry name" value="DHquinase_II_CS"/>
</dbReference>
<name>A0A1Q2KY14_9BACL</name>
<comment type="pathway">
    <text evidence="2 7">Metabolic intermediate biosynthesis; chorismate biosynthesis; chorismate from D-erythrose 4-phosphate and phosphoenolpyruvate: step 3/7.</text>
</comment>
<dbReference type="GO" id="GO:0009073">
    <property type="term" value="P:aromatic amino acid family biosynthetic process"/>
    <property type="evidence" value="ECO:0007669"/>
    <property type="project" value="UniProtKB-KW"/>
</dbReference>
<evidence type="ECO:0000256" key="5">
    <source>
        <dbReference type="ARBA" id="ARBA00012060"/>
    </source>
</evidence>
<protein>
    <recommendedName>
        <fullName evidence="5 7">3-dehydroquinate dehydratase</fullName>
        <shortName evidence="7">3-dehydroquinase</shortName>
        <ecNumber evidence="5 7">4.2.1.10</ecNumber>
    </recommendedName>
    <alternativeName>
        <fullName evidence="7">Type II DHQase</fullName>
    </alternativeName>
</protein>
<feature type="binding site" evidence="7 9">
    <location>
        <position position="80"/>
    </location>
    <ligand>
        <name>substrate</name>
    </ligand>
</feature>
<evidence type="ECO:0000256" key="4">
    <source>
        <dbReference type="ARBA" id="ARBA00011193"/>
    </source>
</evidence>
<evidence type="ECO:0000256" key="1">
    <source>
        <dbReference type="ARBA" id="ARBA00001864"/>
    </source>
</evidence>
<evidence type="ECO:0000256" key="8">
    <source>
        <dbReference type="PIRSR" id="PIRSR001399-1"/>
    </source>
</evidence>
<dbReference type="AlphaFoldDB" id="A0A1Q2KY14"/>
<dbReference type="SUPFAM" id="SSF52304">
    <property type="entry name" value="Type II 3-dehydroquinate dehydratase"/>
    <property type="match status" value="1"/>
</dbReference>
<dbReference type="NCBIfam" id="NF003807">
    <property type="entry name" value="PRK05395.1-4"/>
    <property type="match status" value="1"/>
</dbReference>
<dbReference type="InterPro" id="IPR036441">
    <property type="entry name" value="DHquinase_II_sf"/>
</dbReference>
<dbReference type="CDD" id="cd00466">
    <property type="entry name" value="DHQase_II"/>
    <property type="match status" value="1"/>
</dbReference>
<accession>A0A1Q2KY14</accession>
<keyword evidence="6 7" id="KW-0456">Lyase</keyword>
<dbReference type="Proteomes" id="UP000188184">
    <property type="component" value="Chromosome"/>
</dbReference>
<evidence type="ECO:0000313" key="11">
    <source>
        <dbReference type="EMBL" id="AQQ53016.1"/>
    </source>
</evidence>
<evidence type="ECO:0000256" key="2">
    <source>
        <dbReference type="ARBA" id="ARBA00004902"/>
    </source>
</evidence>
<comment type="subunit">
    <text evidence="4 7">Homododecamer.</text>
</comment>
<dbReference type="HAMAP" id="MF_00169">
    <property type="entry name" value="AroQ"/>
    <property type="match status" value="1"/>
</dbReference>
<keyword evidence="7" id="KW-0028">Amino-acid biosynthesis</keyword>
<dbReference type="NCBIfam" id="NF003804">
    <property type="entry name" value="PRK05395.1-1"/>
    <property type="match status" value="1"/>
</dbReference>
<evidence type="ECO:0000256" key="10">
    <source>
        <dbReference type="PIRSR" id="PIRSR001399-3"/>
    </source>
</evidence>
<evidence type="ECO:0000256" key="3">
    <source>
        <dbReference type="ARBA" id="ARBA00011037"/>
    </source>
</evidence>
<feature type="site" description="Transition state stabilizer" evidence="7 10">
    <location>
        <position position="17"/>
    </location>
</feature>
<dbReference type="NCBIfam" id="NF003805">
    <property type="entry name" value="PRK05395.1-2"/>
    <property type="match status" value="1"/>
</dbReference>
<dbReference type="UniPathway" id="UPA00053">
    <property type="reaction ID" value="UER00086"/>
</dbReference>
<dbReference type="KEGG" id="pmar:B0X71_07870"/>
<dbReference type="Pfam" id="PF01220">
    <property type="entry name" value="DHquinase_II"/>
    <property type="match status" value="1"/>
</dbReference>
<dbReference type="OrthoDB" id="9790793at2"/>
<feature type="binding site" evidence="7 9">
    <location>
        <begin position="101"/>
        <end position="102"/>
    </location>
    <ligand>
        <name>substrate</name>
    </ligand>
</feature>